<dbReference type="SMART" id="SM00032">
    <property type="entry name" value="CCP"/>
    <property type="match status" value="2"/>
</dbReference>
<evidence type="ECO:0000256" key="3">
    <source>
        <dbReference type="ARBA" id="ARBA00023157"/>
    </source>
</evidence>
<dbReference type="GO" id="GO:0005615">
    <property type="term" value="C:extracellular space"/>
    <property type="evidence" value="ECO:0000318"/>
    <property type="project" value="GO_Central"/>
</dbReference>
<dbReference type="InterPro" id="IPR035976">
    <property type="entry name" value="Sushi/SCR/CCP_sf"/>
</dbReference>
<name>A0A8I3RSN2_CANLF</name>
<feature type="domain" description="Sushi" evidence="4">
    <location>
        <begin position="145"/>
        <end position="188"/>
    </location>
</feature>
<dbReference type="PANTHER" id="PTHR45785:SF12">
    <property type="entry name" value="COMPLEMENT FACTOR H-RELATED PROTEIN 1-RELATED"/>
    <property type="match status" value="1"/>
</dbReference>
<keyword evidence="1" id="KW-0768">Sushi</keyword>
<keyword evidence="2" id="KW-0732">Signal</keyword>
<dbReference type="InterPro" id="IPR000436">
    <property type="entry name" value="Sushi_SCR_CCP_dom"/>
</dbReference>
<proteinExistence type="predicted"/>
<dbReference type="Ensembl" id="ENSCAFT00845009683.1">
    <property type="protein sequence ID" value="ENSCAFP00845007568.1"/>
    <property type="gene ID" value="ENSCAFG00845005429.1"/>
</dbReference>
<organism evidence="5 6">
    <name type="scientific">Canis lupus familiaris</name>
    <name type="common">Dog</name>
    <name type="synonym">Canis familiaris</name>
    <dbReference type="NCBI Taxonomy" id="9615"/>
    <lineage>
        <taxon>Eukaryota</taxon>
        <taxon>Metazoa</taxon>
        <taxon>Chordata</taxon>
        <taxon>Craniata</taxon>
        <taxon>Vertebrata</taxon>
        <taxon>Euteleostomi</taxon>
        <taxon>Mammalia</taxon>
        <taxon>Eutheria</taxon>
        <taxon>Laurasiatheria</taxon>
        <taxon>Carnivora</taxon>
        <taxon>Caniformia</taxon>
        <taxon>Canidae</taxon>
        <taxon>Canis</taxon>
    </lineage>
</organism>
<dbReference type="GO" id="GO:0006956">
    <property type="term" value="P:complement activation"/>
    <property type="evidence" value="ECO:0000318"/>
    <property type="project" value="GO_Central"/>
</dbReference>
<dbReference type="GeneTree" id="ENSGT00940000163634"/>
<keyword evidence="3" id="KW-1015">Disulfide bond</keyword>
<protein>
    <recommendedName>
        <fullName evidence="4">Sushi domain-containing protein</fullName>
    </recommendedName>
</protein>
<reference evidence="5" key="3">
    <citation type="submission" date="2025-09" db="UniProtKB">
        <authorList>
            <consortium name="Ensembl"/>
        </authorList>
    </citation>
    <scope>IDENTIFICATION</scope>
    <source>
        <strain evidence="5">Boxer</strain>
    </source>
</reference>
<dbReference type="Gene3D" id="2.10.70.10">
    <property type="entry name" value="Complement Module, domain 1"/>
    <property type="match status" value="3"/>
</dbReference>
<feature type="domain" description="Sushi" evidence="4">
    <location>
        <begin position="84"/>
        <end position="135"/>
    </location>
</feature>
<dbReference type="FunFam" id="2.10.70.10:FF:000060">
    <property type="entry name" value="Complement inhibitory factor H"/>
    <property type="match status" value="1"/>
</dbReference>
<evidence type="ECO:0000256" key="1">
    <source>
        <dbReference type="ARBA" id="ARBA00022659"/>
    </source>
</evidence>
<evidence type="ECO:0000256" key="2">
    <source>
        <dbReference type="ARBA" id="ARBA00022729"/>
    </source>
</evidence>
<evidence type="ECO:0000313" key="6">
    <source>
        <dbReference type="Proteomes" id="UP000805418"/>
    </source>
</evidence>
<accession>A0A8I3RSN2</accession>
<keyword evidence="6" id="KW-1185">Reference proteome</keyword>
<dbReference type="AlphaFoldDB" id="A0A8I3RSN2"/>
<dbReference type="PANTHER" id="PTHR45785">
    <property type="entry name" value="COMPLEMENT FACTOR H-RELATED"/>
    <property type="match status" value="1"/>
</dbReference>
<dbReference type="OrthoDB" id="10051774at2759"/>
<evidence type="ECO:0000313" key="5">
    <source>
        <dbReference type="Ensembl" id="ENSCAFP00845007568.1"/>
    </source>
</evidence>
<dbReference type="Reactome" id="R-CFA-977606">
    <property type="pathway name" value="Regulation of Complement cascade"/>
</dbReference>
<sequence>AHCVVYRIQLCMFSSVGRTCDFPEIKHGRIYDEDKYKQNFPVAKGKHFYYFCDHSFASPSQSLWTQIITQGEPVSPSPSAYWQCFFPWVENGHSASSGQIHQEGDTIQIVCHTGYSLLHNQSAITCTHREIPTICFNVDGTGGKCGPPLLIAKGDITSFPLSVYALYVLWGNRNIVCSNGQWSESLKCLEGCVISEEIMEKHNIHLRWIHEKKFYSKTGDTIEFICKHGYCRKTSLQTFRVNSQERKLTYPISI</sequence>
<dbReference type="InterPro" id="IPR051503">
    <property type="entry name" value="ComplSys_Reg/VirEntry_Med"/>
</dbReference>
<reference evidence="5" key="1">
    <citation type="submission" date="2020-03" db="EMBL/GenBank/DDBJ databases">
        <title>Long-read based genome assembly of a Labrador retriever dog.</title>
        <authorList>
            <person name="Eory L."/>
            <person name="Zhang W."/>
            <person name="Schoenebeck J."/>
        </authorList>
    </citation>
    <scope>NUCLEOTIDE SEQUENCE [LARGE SCALE GENOMIC DNA]</scope>
    <source>
        <strain evidence="5">Labrador retriever</strain>
    </source>
</reference>
<evidence type="ECO:0000259" key="4">
    <source>
        <dbReference type="SMART" id="SM00032"/>
    </source>
</evidence>
<dbReference type="SUPFAM" id="SSF57535">
    <property type="entry name" value="Complement control module/SCR domain"/>
    <property type="match status" value="2"/>
</dbReference>
<dbReference type="Proteomes" id="UP000805418">
    <property type="component" value="Chromosome 7"/>
</dbReference>
<reference evidence="5" key="2">
    <citation type="submission" date="2025-08" db="UniProtKB">
        <authorList>
            <consortium name="Ensembl"/>
        </authorList>
    </citation>
    <scope>IDENTIFICATION</scope>
    <source>
        <strain evidence="5">Boxer</strain>
    </source>
</reference>
<dbReference type="GO" id="GO:0001851">
    <property type="term" value="F:complement component C3b binding"/>
    <property type="evidence" value="ECO:0000318"/>
    <property type="project" value="GO_Central"/>
</dbReference>